<feature type="transmembrane region" description="Helical" evidence="18">
    <location>
        <begin position="731"/>
        <end position="753"/>
    </location>
</feature>
<keyword evidence="13" id="KW-1278">Translocase</keyword>
<evidence type="ECO:0000256" key="5">
    <source>
        <dbReference type="ARBA" id="ARBA00013555"/>
    </source>
</evidence>
<evidence type="ECO:0000256" key="3">
    <source>
        <dbReference type="ARBA" id="ARBA00008746"/>
    </source>
</evidence>
<evidence type="ECO:0000256" key="11">
    <source>
        <dbReference type="ARBA" id="ARBA00022840"/>
    </source>
</evidence>
<dbReference type="Gene3D" id="1.20.1110.10">
    <property type="entry name" value="Calcium-transporting ATPase, transmembrane domain"/>
    <property type="match status" value="1"/>
</dbReference>
<dbReference type="NCBIfam" id="TIGR01494">
    <property type="entry name" value="ATPase_P-type"/>
    <property type="match status" value="1"/>
</dbReference>
<dbReference type="SUPFAM" id="SSF81653">
    <property type="entry name" value="Calcium ATPase, transduction domain A"/>
    <property type="match status" value="1"/>
</dbReference>
<organism evidence="20 21">
    <name type="scientific">Janthinobacterium agaricidamnosum NBRC 102515 = DSM 9628</name>
    <dbReference type="NCBI Taxonomy" id="1349767"/>
    <lineage>
        <taxon>Bacteria</taxon>
        <taxon>Pseudomonadati</taxon>
        <taxon>Pseudomonadota</taxon>
        <taxon>Betaproteobacteria</taxon>
        <taxon>Burkholderiales</taxon>
        <taxon>Oxalobacteraceae</taxon>
        <taxon>Janthinobacterium</taxon>
    </lineage>
</organism>
<dbReference type="InterPro" id="IPR006415">
    <property type="entry name" value="P-type_ATPase_IIIB"/>
</dbReference>
<evidence type="ECO:0000256" key="13">
    <source>
        <dbReference type="ARBA" id="ARBA00022967"/>
    </source>
</evidence>
<dbReference type="HOGENOM" id="CLU_002360_6_3_4"/>
<dbReference type="Gene3D" id="2.70.150.10">
    <property type="entry name" value="Calcium-transporting ATPase, cytoplasmic transduction domain A"/>
    <property type="match status" value="1"/>
</dbReference>
<feature type="domain" description="Cation-transporting P-type ATPase N-terminal" evidence="19">
    <location>
        <begin position="49"/>
        <end position="122"/>
    </location>
</feature>
<dbReference type="InterPro" id="IPR008250">
    <property type="entry name" value="ATPase_P-typ_transduc_dom_A_sf"/>
</dbReference>
<dbReference type="NCBIfam" id="NF011702">
    <property type="entry name" value="PRK15122.1"/>
    <property type="match status" value="1"/>
</dbReference>
<dbReference type="InterPro" id="IPR018303">
    <property type="entry name" value="ATPase_P-typ_P_site"/>
</dbReference>
<dbReference type="SUPFAM" id="SSF81665">
    <property type="entry name" value="Calcium ATPase, transmembrane domain M"/>
    <property type="match status" value="1"/>
</dbReference>
<reference evidence="20 21" key="1">
    <citation type="journal article" date="2015" name="Genome Announc.">
        <title>Genome Sequence of Mushroom Soft-Rot Pathogen Janthinobacterium agaricidamnosum.</title>
        <authorList>
            <person name="Graupner K."/>
            <person name="Lackner G."/>
            <person name="Hertweck C."/>
        </authorList>
    </citation>
    <scope>NUCLEOTIDE SEQUENCE [LARGE SCALE GENOMIC DNA]</scope>
    <source>
        <strain evidence="21">NBRC 102515 / DSM 9628</strain>
    </source>
</reference>
<feature type="transmembrane region" description="Helical" evidence="18">
    <location>
        <begin position="824"/>
        <end position="842"/>
    </location>
</feature>
<keyword evidence="7" id="KW-0997">Cell inner membrane</keyword>
<dbReference type="PATRIC" id="fig|1349767.4.peg.2554"/>
<evidence type="ECO:0000256" key="6">
    <source>
        <dbReference type="ARBA" id="ARBA00022475"/>
    </source>
</evidence>
<feature type="transmembrane region" description="Helical" evidence="18">
    <location>
        <begin position="125"/>
        <end position="143"/>
    </location>
</feature>
<keyword evidence="21" id="KW-1185">Reference proteome</keyword>
<keyword evidence="12" id="KW-0460">Magnesium</keyword>
<keyword evidence="14 18" id="KW-1133">Transmembrane helix</keyword>
<dbReference type="InterPro" id="IPR023298">
    <property type="entry name" value="ATPase_P-typ_TM_dom_sf"/>
</dbReference>
<dbReference type="PROSITE" id="PS00154">
    <property type="entry name" value="ATPASE_E1_E2"/>
    <property type="match status" value="1"/>
</dbReference>
<feature type="transmembrane region" description="Helical" evidence="18">
    <location>
        <begin position="309"/>
        <end position="327"/>
    </location>
</feature>
<dbReference type="EMBL" id="HG322949">
    <property type="protein sequence ID" value="CDG81507.1"/>
    <property type="molecule type" value="Genomic_DNA"/>
</dbReference>
<keyword evidence="8" id="KW-0597">Phosphoprotein</keyword>
<evidence type="ECO:0000313" key="21">
    <source>
        <dbReference type="Proteomes" id="UP000027604"/>
    </source>
</evidence>
<evidence type="ECO:0000256" key="10">
    <source>
        <dbReference type="ARBA" id="ARBA00022741"/>
    </source>
</evidence>
<keyword evidence="6" id="KW-1003">Cell membrane</keyword>
<dbReference type="AlphaFoldDB" id="W0V2M5"/>
<dbReference type="Pfam" id="PF13246">
    <property type="entry name" value="Cation_ATPase"/>
    <property type="match status" value="1"/>
</dbReference>
<dbReference type="SMART" id="SM00831">
    <property type="entry name" value="Cation_ATPase_N"/>
    <property type="match status" value="1"/>
</dbReference>
<dbReference type="Proteomes" id="UP000027604">
    <property type="component" value="Chromosome I"/>
</dbReference>
<dbReference type="Gene3D" id="3.40.1110.10">
    <property type="entry name" value="Calcium-transporting ATPase, cytoplasmic domain N"/>
    <property type="match status" value="1"/>
</dbReference>
<evidence type="ECO:0000256" key="18">
    <source>
        <dbReference type="SAM" id="Phobius"/>
    </source>
</evidence>
<protein>
    <recommendedName>
        <fullName evidence="5">Magnesium-transporting ATPase, P-type 1</fullName>
        <ecNumber evidence="4">7.2.2.14</ecNumber>
    </recommendedName>
    <alternativeName>
        <fullName evidence="16">Mg(2+) transport ATPase, P-type 1</fullName>
    </alternativeName>
</protein>
<keyword evidence="9 18" id="KW-0812">Transmembrane</keyword>
<dbReference type="SUPFAM" id="SSF56784">
    <property type="entry name" value="HAD-like"/>
    <property type="match status" value="1"/>
</dbReference>
<dbReference type="CDD" id="cd02077">
    <property type="entry name" value="P-type_ATPase_Mg"/>
    <property type="match status" value="1"/>
</dbReference>
<sequence>MKLFKNLSGRLLSWRELGRNFHLRPIGDAATPGKLARAVPQRMANDLMRASREDLAAVLVRLRTSEHGLSGAQVKAVRLRSGSNQIAHEKPLPWWRHLWLCYRNPFNLLLTALVLLSFFNDDTKATWVIASMVLLSTLIRFVVEGRSHRAALRLQVMVGNTASVIRRDLSDDAAADARRYFNLRMPARASRQIEVPFSQLVPGEIIVLSAGDMIPADCRVLEAKDLFVSQAAMTGEFLPVEKFAERQRFAGDNPLDLDNLLYMGTNVVSGSAMAVVLAVGGATYFGAIAARLGAAGRAPTAFQAGVNSVSWLLIRFALVMTPFVLLVNGAARGDWGQACLFALSVAVGLTPEMLPMIVTSALARGATLLARKRVIVKRLDAMQNFGAMDVLCTDKTGTLTQDRMILARHTDAFGGDNPEVFRLAFLNSHFQTGLKNLLDTALLMHMPAETALHIRQQYAKVDEVPFDFQRRRMSVIVDDGNGERQLVCKGAVEEILSVCSRVRQGGGTVALDKGMLERLLRVTRDLNEEGLRVVAVAVRTAAPDQTVFSVDDESGLTLAGYLTFVDPPKDSAAPALAALAAHGVTVKVLTGDNELVTAKICRELGLVIDGMVLGPQIERMKDDQLARVAQKNTVFARLTPLHKERLVTALRGNGHIVGFMGDGINDAAALRAADIGISVDSAVDIAREAADIILLEKDLMVLEAGVIEGRKTFSNMLKYIRITASSNFGNVFSVLVASAFLPFLPMLPLHLLVQNLLYDIAQIALPFDQVDRELLAKPLQWNPRGIGRFMLFFGPLSSLFDMATFALMWLVFGANTVASQGLFQSGWFVVGLLTQTLVVHLIRTPKLPFIHSIAAWPVLAMTGIVMAVGIYLPMGPMAGYFKLEALPLLYFPWLAGILLCYAIVTTGLKRFYIRKFGWQ</sequence>
<evidence type="ECO:0000313" key="20">
    <source>
        <dbReference type="EMBL" id="CDG81507.1"/>
    </source>
</evidence>
<gene>
    <name evidence="20" type="primary">mgtA</name>
    <name evidence="20" type="ORF">GJA_850</name>
</gene>
<dbReference type="GO" id="GO:0015444">
    <property type="term" value="F:P-type magnesium transporter activity"/>
    <property type="evidence" value="ECO:0007669"/>
    <property type="project" value="UniProtKB-EC"/>
</dbReference>
<keyword evidence="11" id="KW-0067">ATP-binding</keyword>
<evidence type="ECO:0000256" key="12">
    <source>
        <dbReference type="ARBA" id="ARBA00022842"/>
    </source>
</evidence>
<evidence type="ECO:0000256" key="14">
    <source>
        <dbReference type="ARBA" id="ARBA00022989"/>
    </source>
</evidence>
<dbReference type="SFLD" id="SFLDS00003">
    <property type="entry name" value="Haloacid_Dehalogenase"/>
    <property type="match status" value="1"/>
</dbReference>
<name>W0V2M5_9BURK</name>
<proteinExistence type="inferred from homology"/>
<dbReference type="NCBIfam" id="TIGR01524">
    <property type="entry name" value="ATPase-IIIB_Mg"/>
    <property type="match status" value="1"/>
</dbReference>
<comment type="similarity">
    <text evidence="3">Belongs to the cation transport ATPase (P-type) (TC 3.A.3) family. Type IIIB subfamily.</text>
</comment>
<dbReference type="KEGG" id="jag:GJA_850"/>
<dbReference type="GO" id="GO:0005886">
    <property type="term" value="C:plasma membrane"/>
    <property type="evidence" value="ECO:0007669"/>
    <property type="project" value="UniProtKB-SubCell"/>
</dbReference>
<dbReference type="InterPro" id="IPR001757">
    <property type="entry name" value="P_typ_ATPase"/>
</dbReference>
<dbReference type="InterPro" id="IPR004014">
    <property type="entry name" value="ATPase_P-typ_cation-transptr_N"/>
</dbReference>
<evidence type="ECO:0000256" key="9">
    <source>
        <dbReference type="ARBA" id="ARBA00022692"/>
    </source>
</evidence>
<dbReference type="Pfam" id="PF00122">
    <property type="entry name" value="E1-E2_ATPase"/>
    <property type="match status" value="1"/>
</dbReference>
<dbReference type="PRINTS" id="PR01836">
    <property type="entry name" value="MGATPASE"/>
</dbReference>
<keyword evidence="15 18" id="KW-0472">Membrane</keyword>
<dbReference type="InterPro" id="IPR006068">
    <property type="entry name" value="ATPase_P-typ_cation-transptr_C"/>
</dbReference>
<dbReference type="RefSeq" id="WP_038489067.1">
    <property type="nucleotide sequence ID" value="NZ_BCTH01000050.1"/>
</dbReference>
<comment type="function">
    <text evidence="1">Mediates magnesium influx to the cytosol.</text>
</comment>
<feature type="transmembrane region" description="Helical" evidence="18">
    <location>
        <begin position="886"/>
        <end position="908"/>
    </location>
</feature>
<feature type="transmembrane region" description="Helical" evidence="18">
    <location>
        <begin position="339"/>
        <end position="363"/>
    </location>
</feature>
<dbReference type="InterPro" id="IPR023214">
    <property type="entry name" value="HAD_sf"/>
</dbReference>
<evidence type="ECO:0000256" key="4">
    <source>
        <dbReference type="ARBA" id="ARBA00012786"/>
    </source>
</evidence>
<dbReference type="PANTHER" id="PTHR42861">
    <property type="entry name" value="CALCIUM-TRANSPORTING ATPASE"/>
    <property type="match status" value="1"/>
</dbReference>
<dbReference type="eggNOG" id="COG0474">
    <property type="taxonomic scope" value="Bacteria"/>
</dbReference>
<dbReference type="STRING" id="1349767.GJA_850"/>
<evidence type="ECO:0000256" key="17">
    <source>
        <dbReference type="ARBA" id="ARBA00047295"/>
    </source>
</evidence>
<comment type="subcellular location">
    <subcellularLocation>
        <location evidence="2">Cell inner membrane</location>
        <topology evidence="2">Multi-pass membrane protein</topology>
    </subcellularLocation>
</comment>
<dbReference type="GO" id="GO:0005524">
    <property type="term" value="F:ATP binding"/>
    <property type="evidence" value="ECO:0007669"/>
    <property type="project" value="UniProtKB-KW"/>
</dbReference>
<evidence type="ECO:0000256" key="1">
    <source>
        <dbReference type="ARBA" id="ARBA00003954"/>
    </source>
</evidence>
<feature type="transmembrane region" description="Helical" evidence="18">
    <location>
        <begin position="267"/>
        <end position="289"/>
    </location>
</feature>
<comment type="catalytic activity">
    <reaction evidence="17">
        <text>Mg(2+)(out) + ATP + H2O = Mg(2+)(in) + ADP + phosphate + H(+)</text>
        <dbReference type="Rhea" id="RHEA:10260"/>
        <dbReference type="ChEBI" id="CHEBI:15377"/>
        <dbReference type="ChEBI" id="CHEBI:15378"/>
        <dbReference type="ChEBI" id="CHEBI:18420"/>
        <dbReference type="ChEBI" id="CHEBI:30616"/>
        <dbReference type="ChEBI" id="CHEBI:43474"/>
        <dbReference type="ChEBI" id="CHEBI:456216"/>
        <dbReference type="EC" id="7.2.2.14"/>
    </reaction>
</comment>
<dbReference type="SFLD" id="SFLDF00027">
    <property type="entry name" value="p-type_atpase"/>
    <property type="match status" value="1"/>
</dbReference>
<dbReference type="EC" id="7.2.2.14" evidence="4"/>
<accession>W0V2M5</accession>
<dbReference type="InterPro" id="IPR023299">
    <property type="entry name" value="ATPase_P-typ_cyto_dom_N"/>
</dbReference>
<dbReference type="InterPro" id="IPR036412">
    <property type="entry name" value="HAD-like_sf"/>
</dbReference>
<dbReference type="GO" id="GO:0016887">
    <property type="term" value="F:ATP hydrolysis activity"/>
    <property type="evidence" value="ECO:0007669"/>
    <property type="project" value="InterPro"/>
</dbReference>
<evidence type="ECO:0000256" key="15">
    <source>
        <dbReference type="ARBA" id="ARBA00023136"/>
    </source>
</evidence>
<feature type="transmembrane region" description="Helical" evidence="18">
    <location>
        <begin position="854"/>
        <end position="874"/>
    </location>
</feature>
<feature type="transmembrane region" description="Helical" evidence="18">
    <location>
        <begin position="789"/>
        <end position="812"/>
    </location>
</feature>
<evidence type="ECO:0000259" key="19">
    <source>
        <dbReference type="SMART" id="SM00831"/>
    </source>
</evidence>
<evidence type="ECO:0000256" key="8">
    <source>
        <dbReference type="ARBA" id="ARBA00022553"/>
    </source>
</evidence>
<evidence type="ECO:0000256" key="2">
    <source>
        <dbReference type="ARBA" id="ARBA00004429"/>
    </source>
</evidence>
<dbReference type="Gene3D" id="3.40.50.1000">
    <property type="entry name" value="HAD superfamily/HAD-like"/>
    <property type="match status" value="1"/>
</dbReference>
<dbReference type="OrthoDB" id="9814270at2"/>
<dbReference type="Pfam" id="PF00689">
    <property type="entry name" value="Cation_ATPase_C"/>
    <property type="match status" value="1"/>
</dbReference>
<dbReference type="SFLD" id="SFLDG00002">
    <property type="entry name" value="C1.7:_P-type_atpase_like"/>
    <property type="match status" value="1"/>
</dbReference>
<dbReference type="InterPro" id="IPR044492">
    <property type="entry name" value="P_typ_ATPase_HD_dom"/>
</dbReference>
<evidence type="ECO:0000256" key="16">
    <source>
        <dbReference type="ARBA" id="ARBA00029806"/>
    </source>
</evidence>
<evidence type="ECO:0000256" key="7">
    <source>
        <dbReference type="ARBA" id="ARBA00022519"/>
    </source>
</evidence>
<dbReference type="InterPro" id="IPR059000">
    <property type="entry name" value="ATPase_P-type_domA"/>
</dbReference>
<keyword evidence="10" id="KW-0547">Nucleotide-binding</keyword>
<keyword evidence="20" id="KW-0378">Hydrolase</keyword>
<dbReference type="Pfam" id="PF00690">
    <property type="entry name" value="Cation_ATPase_N"/>
    <property type="match status" value="1"/>
</dbReference>